<gene>
    <name evidence="1" type="ORF">BN946_scf184986.g10</name>
</gene>
<organism evidence="1 2">
    <name type="scientific">Pycnoporus cinnabarinus</name>
    <name type="common">Cinnabar-red polypore</name>
    <name type="synonym">Trametes cinnabarina</name>
    <dbReference type="NCBI Taxonomy" id="5643"/>
    <lineage>
        <taxon>Eukaryota</taxon>
        <taxon>Fungi</taxon>
        <taxon>Dikarya</taxon>
        <taxon>Basidiomycota</taxon>
        <taxon>Agaricomycotina</taxon>
        <taxon>Agaricomycetes</taxon>
        <taxon>Polyporales</taxon>
        <taxon>Polyporaceae</taxon>
        <taxon>Trametes</taxon>
    </lineage>
</organism>
<sequence length="404" mass="46603">MIVEHIFDDYWPPQSWVASLATTCRMLFPHVESFLYDNVVLESCNTANKYLRSVIKPERPHRATAVRVLSLNIKRCSTIVKLFINAFSKLTNLFDLTLNTDTVELFDALLTTPPHLSLLEVGGLNYPPRFHDILTAQSRLKNLHIRFVDHPIFPIRDNEPRIPPLADGALLPSIKTLHLEAPLFPPTLITYSYPVTTLALTRPTHEQTAYALNLFRDTLVCFVIVKELNSRCPSRCFWPTWVLNGVHLRRLSMLDVRNEWGWDLRLNAGTFHYPDLDMMAVPGLRESCPMLRTIIWAVEYLVPETLYEGHTEGVAPIQLYVRMLCDTLPNFVRLAVYDEEETVETPDGLFYGDIWTRENKDSDEPDTDVVDKPRWLNEAFGTYLLDLCNQVYCNSRVPRLRKLS</sequence>
<evidence type="ECO:0008006" key="3">
    <source>
        <dbReference type="Google" id="ProtNLM"/>
    </source>
</evidence>
<evidence type="ECO:0000313" key="2">
    <source>
        <dbReference type="Proteomes" id="UP000029665"/>
    </source>
</evidence>
<dbReference type="EMBL" id="CCBP010000393">
    <property type="protein sequence ID" value="CDO76657.1"/>
    <property type="molecule type" value="Genomic_DNA"/>
</dbReference>
<protein>
    <recommendedName>
        <fullName evidence="3">F-box domain-containing protein</fullName>
    </recommendedName>
</protein>
<dbReference type="Proteomes" id="UP000029665">
    <property type="component" value="Unassembled WGS sequence"/>
</dbReference>
<dbReference type="OrthoDB" id="2747189at2759"/>
<name>A0A060SQ26_PYCCI</name>
<keyword evidence="2" id="KW-1185">Reference proteome</keyword>
<comment type="caution">
    <text evidence="1">The sequence shown here is derived from an EMBL/GenBank/DDBJ whole genome shotgun (WGS) entry which is preliminary data.</text>
</comment>
<accession>A0A060SQ26</accession>
<reference evidence="1" key="1">
    <citation type="submission" date="2014-01" db="EMBL/GenBank/DDBJ databases">
        <title>The genome of the white-rot fungus Pycnoporus cinnabarinus: a basidiomycete model with a versatile arsenal for lignocellulosic biomass breakdown.</title>
        <authorList>
            <person name="Levasseur A."/>
            <person name="Lomascolo A."/>
            <person name="Ruiz-Duenas F.J."/>
            <person name="Uzan E."/>
            <person name="Piumi F."/>
            <person name="Kues U."/>
            <person name="Ram A.F.J."/>
            <person name="Murat C."/>
            <person name="Haon M."/>
            <person name="Benoit I."/>
            <person name="Arfi Y."/>
            <person name="Chevret D."/>
            <person name="Drula E."/>
            <person name="Kwon M.J."/>
            <person name="Gouret P."/>
            <person name="Lesage-Meessen L."/>
            <person name="Lombard V."/>
            <person name="Mariette J."/>
            <person name="Noirot C."/>
            <person name="Park J."/>
            <person name="Patyshakuliyeva A."/>
            <person name="Wieneger R.A.B."/>
            <person name="Wosten H.A.B."/>
            <person name="Martin F."/>
            <person name="Coutinho P.M."/>
            <person name="de Vries R."/>
            <person name="Martinez A.T."/>
            <person name="Klopp C."/>
            <person name="Pontarotti P."/>
            <person name="Henrissat B."/>
            <person name="Record E."/>
        </authorList>
    </citation>
    <scope>NUCLEOTIDE SEQUENCE [LARGE SCALE GENOMIC DNA]</scope>
    <source>
        <strain evidence="1">BRFM137</strain>
    </source>
</reference>
<dbReference type="AlphaFoldDB" id="A0A060SQ26"/>
<evidence type="ECO:0000313" key="1">
    <source>
        <dbReference type="EMBL" id="CDO76657.1"/>
    </source>
</evidence>
<dbReference type="HOGENOM" id="CLU_792599_0_0_1"/>
<proteinExistence type="predicted"/>
<dbReference type="OMA" id="MIVEHIF"/>